<dbReference type="Proteomes" id="UP000325440">
    <property type="component" value="Unassembled WGS sequence"/>
</dbReference>
<evidence type="ECO:0000313" key="8">
    <source>
        <dbReference type="EMBL" id="VVC41136.1"/>
    </source>
</evidence>
<proteinExistence type="inferred from homology"/>
<comment type="similarity">
    <text evidence="1">Belongs to the IPK1 type 2 family.</text>
</comment>
<evidence type="ECO:0000256" key="1">
    <source>
        <dbReference type="ARBA" id="ARBA00007229"/>
    </source>
</evidence>
<name>A0A5E4NDC7_9HEMI</name>
<dbReference type="PANTHER" id="PTHR14456:SF2">
    <property type="entry name" value="INOSITOL-PENTAKISPHOSPHATE 2-KINASE"/>
    <property type="match status" value="1"/>
</dbReference>
<keyword evidence="6 7" id="KW-0067">ATP-binding</keyword>
<protein>
    <recommendedName>
        <fullName evidence="2 7">Inositol-pentakisphosphate 2-kinase</fullName>
        <ecNumber evidence="2 7">2.7.1.158</ecNumber>
    </recommendedName>
</protein>
<evidence type="ECO:0000256" key="7">
    <source>
        <dbReference type="RuleBase" id="RU364126"/>
    </source>
</evidence>
<evidence type="ECO:0000256" key="3">
    <source>
        <dbReference type="ARBA" id="ARBA00022679"/>
    </source>
</evidence>
<comment type="domain">
    <text evidence="7">The EXKPK motif is conserved in inositol-pentakisphosphate 2-kinases of both family 1 and 2.</text>
</comment>
<dbReference type="GO" id="GO:0035299">
    <property type="term" value="F:inositol-1,3,4,5,6-pentakisphosphate 2-kinase activity"/>
    <property type="evidence" value="ECO:0007669"/>
    <property type="project" value="UniProtKB-EC"/>
</dbReference>
<evidence type="ECO:0000256" key="5">
    <source>
        <dbReference type="ARBA" id="ARBA00022777"/>
    </source>
</evidence>
<evidence type="ECO:0000313" key="9">
    <source>
        <dbReference type="Proteomes" id="UP000325440"/>
    </source>
</evidence>
<keyword evidence="4 7" id="KW-0547">Nucleotide-binding</keyword>
<dbReference type="EC" id="2.7.1.158" evidence="2 7"/>
<accession>A0A5E4NDC7</accession>
<gene>
    <name evidence="8" type="ORF">CINCED_3A018423</name>
</gene>
<organism evidence="8 9">
    <name type="scientific">Cinara cedri</name>
    <dbReference type="NCBI Taxonomy" id="506608"/>
    <lineage>
        <taxon>Eukaryota</taxon>
        <taxon>Metazoa</taxon>
        <taxon>Ecdysozoa</taxon>
        <taxon>Arthropoda</taxon>
        <taxon>Hexapoda</taxon>
        <taxon>Insecta</taxon>
        <taxon>Pterygota</taxon>
        <taxon>Neoptera</taxon>
        <taxon>Paraneoptera</taxon>
        <taxon>Hemiptera</taxon>
        <taxon>Sternorrhyncha</taxon>
        <taxon>Aphidomorpha</taxon>
        <taxon>Aphidoidea</taxon>
        <taxon>Aphididae</taxon>
        <taxon>Lachninae</taxon>
        <taxon>Cinara</taxon>
    </lineage>
</organism>
<dbReference type="Pfam" id="PF06090">
    <property type="entry name" value="Ins_P5_2-kin"/>
    <property type="match status" value="1"/>
</dbReference>
<reference evidence="8 9" key="1">
    <citation type="submission" date="2019-08" db="EMBL/GenBank/DDBJ databases">
        <authorList>
            <person name="Alioto T."/>
            <person name="Alioto T."/>
            <person name="Gomez Garrido J."/>
        </authorList>
    </citation>
    <scope>NUCLEOTIDE SEQUENCE [LARGE SCALE GENOMIC DNA]</scope>
</reference>
<dbReference type="InterPro" id="IPR043001">
    <property type="entry name" value="IP5_2-K_N_lobe"/>
</dbReference>
<evidence type="ECO:0000256" key="2">
    <source>
        <dbReference type="ARBA" id="ARBA00012023"/>
    </source>
</evidence>
<dbReference type="GO" id="GO:0005634">
    <property type="term" value="C:nucleus"/>
    <property type="evidence" value="ECO:0007669"/>
    <property type="project" value="TreeGrafter"/>
</dbReference>
<comment type="function">
    <text evidence="7">Phosphorylates Ins(1,3,4,5,6)P5 at position 2 to form Ins(1,2,3,4,5,6)P6 (InsP6 or phytate).</text>
</comment>
<dbReference type="GO" id="GO:0032958">
    <property type="term" value="P:inositol phosphate biosynthetic process"/>
    <property type="evidence" value="ECO:0007669"/>
    <property type="project" value="TreeGrafter"/>
</dbReference>
<evidence type="ECO:0000256" key="6">
    <source>
        <dbReference type="ARBA" id="ARBA00022840"/>
    </source>
</evidence>
<dbReference type="GO" id="GO:0005524">
    <property type="term" value="F:ATP binding"/>
    <property type="evidence" value="ECO:0007669"/>
    <property type="project" value="UniProtKB-KW"/>
</dbReference>
<keyword evidence="9" id="KW-1185">Reference proteome</keyword>
<dbReference type="OrthoDB" id="413467at2759"/>
<keyword evidence="5 7" id="KW-0418">Kinase</keyword>
<comment type="catalytic activity">
    <reaction evidence="7">
        <text>1D-myo-inositol 1,3,4,5,6-pentakisphosphate + ATP = 1D-myo-inositol hexakisphosphate + ADP + H(+)</text>
        <dbReference type="Rhea" id="RHEA:20313"/>
        <dbReference type="ChEBI" id="CHEBI:15378"/>
        <dbReference type="ChEBI" id="CHEBI:30616"/>
        <dbReference type="ChEBI" id="CHEBI:57733"/>
        <dbReference type="ChEBI" id="CHEBI:58130"/>
        <dbReference type="ChEBI" id="CHEBI:456216"/>
        <dbReference type="EC" id="2.7.1.158"/>
    </reaction>
</comment>
<keyword evidence="3 7" id="KW-0808">Transferase</keyword>
<dbReference type="InterPro" id="IPR009286">
    <property type="entry name" value="Ins_P5_2-kin"/>
</dbReference>
<evidence type="ECO:0000256" key="4">
    <source>
        <dbReference type="ARBA" id="ARBA00022741"/>
    </source>
</evidence>
<sequence length="454" mass="51733">MAGPSWISESDNDYRLIMMSDHSRYYYKGEGNANIILGLPDNDDRVIMRVLKYDIVQDSEDHMKKSLMLNAQMEFCRMIRQMYFADYADVPLLTSMPVKDLRELDNRLISIRPHDRIHKRLWSAGGMVTVYADYTLLPRTVVNVGPVYCVEIKPKQGWLIDADRVAMSNFGLGSKCAFCSQQFTKVLKTREFSRYCPLDLFSGCRLRIEHAVKSLLQTPQNNLKMFMDGVPVDWSDCTTLFGGRASWLARFVAAALLGDCIEDLPVPLDVDEDDSQEHPAYPKNRVCNFNTKPMPSTCVLQSILAMQKAQTCGFSKVCEKYKRLAKCGLDADLFGHVSRLQSPPDHYKRITEPVDNYLMAVTARDCSVFVTFCQTIDADGCATIKFDGCRYAVRVKVGDLDPKPLTTIDKHRQRNIEIMKSCYSFFDRSIKCKKCMLPILDCSCDNMFTPVNII</sequence>
<dbReference type="PANTHER" id="PTHR14456">
    <property type="entry name" value="INOSITOL POLYPHOSPHATE KINASE 1"/>
    <property type="match status" value="1"/>
</dbReference>
<dbReference type="Gene3D" id="3.30.200.110">
    <property type="entry name" value="Inositol-pentakisphosphate 2-kinase, N-lobe"/>
    <property type="match status" value="1"/>
</dbReference>
<dbReference type="AlphaFoldDB" id="A0A5E4NDC7"/>
<dbReference type="EMBL" id="CABPRJ010001913">
    <property type="protein sequence ID" value="VVC41136.1"/>
    <property type="molecule type" value="Genomic_DNA"/>
</dbReference>